<reference evidence="2" key="1">
    <citation type="submission" date="2023-07" db="EMBL/GenBank/DDBJ databases">
        <title>Comparative genomics of wheat-associated soil bacteria to identify genetic determinants of phenazine resistance.</title>
        <authorList>
            <person name="Mouncey N."/>
        </authorList>
    </citation>
    <scope>NUCLEOTIDE SEQUENCE</scope>
    <source>
        <strain evidence="2">V4I22</strain>
    </source>
</reference>
<dbReference type="AlphaFoldDB" id="A0AAW8FU97"/>
<evidence type="ECO:0000313" key="3">
    <source>
        <dbReference type="Proteomes" id="UP001234216"/>
    </source>
</evidence>
<sequence>MVLGQRLQQGLLDGEVLADGARALADPALVVLLVPCVDPGVELGQGGDFGDGDQVVAAESSDLALDATLLVGAVDAGPAVEDLQANPGAERGPSLGLHAGARVKPRP</sequence>
<name>A0AAW8FU97_9ACTN</name>
<dbReference type="Proteomes" id="UP001234216">
    <property type="component" value="Unassembled WGS sequence"/>
</dbReference>
<evidence type="ECO:0000256" key="1">
    <source>
        <dbReference type="SAM" id="MobiDB-lite"/>
    </source>
</evidence>
<organism evidence="2 3">
    <name type="scientific">Streptomyces canus</name>
    <dbReference type="NCBI Taxonomy" id="58343"/>
    <lineage>
        <taxon>Bacteria</taxon>
        <taxon>Bacillati</taxon>
        <taxon>Actinomycetota</taxon>
        <taxon>Actinomycetes</taxon>
        <taxon>Kitasatosporales</taxon>
        <taxon>Streptomycetaceae</taxon>
        <taxon>Streptomyces</taxon>
        <taxon>Streptomyces aurantiacus group</taxon>
    </lineage>
</organism>
<proteinExistence type="predicted"/>
<gene>
    <name evidence="2" type="ORF">QFZ22_009576</name>
</gene>
<dbReference type="EMBL" id="JAUSZV010000006">
    <property type="protein sequence ID" value="MDQ0913504.1"/>
    <property type="molecule type" value="Genomic_DNA"/>
</dbReference>
<comment type="caution">
    <text evidence="2">The sequence shown here is derived from an EMBL/GenBank/DDBJ whole genome shotgun (WGS) entry which is preliminary data.</text>
</comment>
<accession>A0AAW8FU97</accession>
<evidence type="ECO:0000313" key="2">
    <source>
        <dbReference type="EMBL" id="MDQ0913504.1"/>
    </source>
</evidence>
<dbReference type="RefSeq" id="WP_306986920.1">
    <property type="nucleotide sequence ID" value="NZ_JAUSZV010000006.1"/>
</dbReference>
<feature type="region of interest" description="Disordered" evidence="1">
    <location>
        <begin position="82"/>
        <end position="107"/>
    </location>
</feature>
<protein>
    <submittedName>
        <fullName evidence="2">Uncharacterized protein</fullName>
    </submittedName>
</protein>